<feature type="domain" description="AB hydrolase-1" evidence="1">
    <location>
        <begin position="24"/>
        <end position="273"/>
    </location>
</feature>
<protein>
    <submittedName>
        <fullName evidence="2">Alpha/beta hydrolase</fullName>
    </submittedName>
</protein>
<sequence length="297" mass="30742">MTSLRLADGRDLEYLVAGPADGTPLVFHHGTPFAAVLFEPMVEAAARHGLRMVVHSRPGYAASSAQPGRTVASVVADVGELLAELGADRFLTVGWSGGGPHALACAALLPERCLAAATIAGVAPYDADGLDWLDGMGAENVEEFGAATAGVEPLTAFLDAQVASLADVQGEQIAAALGDLVSDVDRAALTDDFAEYSAAAFRKAVSTGIAGWRDDDLAFIADWGFDLAAIRTPVAIWQGAEDRMVPFAHGRWLAAHVAGASVRLPPAEGHLSLVLERFDDIVADLAGHLGRSPAAGL</sequence>
<dbReference type="InterPro" id="IPR000073">
    <property type="entry name" value="AB_hydrolase_1"/>
</dbReference>
<gene>
    <name evidence="2" type="ORF">GCM10009839_27190</name>
</gene>
<dbReference type="RefSeq" id="WP_344665923.1">
    <property type="nucleotide sequence ID" value="NZ_BAAAQN010000013.1"/>
</dbReference>
<name>A0ABN2U3L0_9ACTN</name>
<accession>A0ABN2U3L0</accession>
<proteinExistence type="predicted"/>
<evidence type="ECO:0000259" key="1">
    <source>
        <dbReference type="Pfam" id="PF00561"/>
    </source>
</evidence>
<dbReference type="InterPro" id="IPR029058">
    <property type="entry name" value="AB_hydrolase_fold"/>
</dbReference>
<dbReference type="GO" id="GO:0016787">
    <property type="term" value="F:hydrolase activity"/>
    <property type="evidence" value="ECO:0007669"/>
    <property type="project" value="UniProtKB-KW"/>
</dbReference>
<dbReference type="EMBL" id="BAAAQN010000013">
    <property type="protein sequence ID" value="GAA2027104.1"/>
    <property type="molecule type" value="Genomic_DNA"/>
</dbReference>
<keyword evidence="2" id="KW-0378">Hydrolase</keyword>
<comment type="caution">
    <text evidence="2">The sequence shown here is derived from an EMBL/GenBank/DDBJ whole genome shotgun (WGS) entry which is preliminary data.</text>
</comment>
<evidence type="ECO:0000313" key="2">
    <source>
        <dbReference type="EMBL" id="GAA2027104.1"/>
    </source>
</evidence>
<dbReference type="PANTHER" id="PTHR45763:SF46">
    <property type="entry name" value="AB HYDROLASE-1 DOMAIN-CONTAINING PROTEIN"/>
    <property type="match status" value="1"/>
</dbReference>
<evidence type="ECO:0000313" key="3">
    <source>
        <dbReference type="Proteomes" id="UP001500751"/>
    </source>
</evidence>
<reference evidence="2 3" key="1">
    <citation type="journal article" date="2019" name="Int. J. Syst. Evol. Microbiol.">
        <title>The Global Catalogue of Microorganisms (GCM) 10K type strain sequencing project: providing services to taxonomists for standard genome sequencing and annotation.</title>
        <authorList>
            <consortium name="The Broad Institute Genomics Platform"/>
            <consortium name="The Broad Institute Genome Sequencing Center for Infectious Disease"/>
            <person name="Wu L."/>
            <person name="Ma J."/>
        </authorList>
    </citation>
    <scope>NUCLEOTIDE SEQUENCE [LARGE SCALE GENOMIC DNA]</scope>
    <source>
        <strain evidence="2 3">JCM 16014</strain>
    </source>
</reference>
<dbReference type="Gene3D" id="3.40.50.1820">
    <property type="entry name" value="alpha/beta hydrolase"/>
    <property type="match status" value="1"/>
</dbReference>
<dbReference type="Proteomes" id="UP001500751">
    <property type="component" value="Unassembled WGS sequence"/>
</dbReference>
<keyword evidence="3" id="KW-1185">Reference proteome</keyword>
<dbReference type="Pfam" id="PF00561">
    <property type="entry name" value="Abhydrolase_1"/>
    <property type="match status" value="1"/>
</dbReference>
<dbReference type="SUPFAM" id="SSF53474">
    <property type="entry name" value="alpha/beta-Hydrolases"/>
    <property type="match status" value="1"/>
</dbReference>
<dbReference type="PANTHER" id="PTHR45763">
    <property type="entry name" value="HYDROLASE, ALPHA/BETA FOLD FAMILY PROTEIN, EXPRESSED-RELATED"/>
    <property type="match status" value="1"/>
</dbReference>
<organism evidence="2 3">
    <name type="scientific">Catenulispora yoronensis</name>
    <dbReference type="NCBI Taxonomy" id="450799"/>
    <lineage>
        <taxon>Bacteria</taxon>
        <taxon>Bacillati</taxon>
        <taxon>Actinomycetota</taxon>
        <taxon>Actinomycetes</taxon>
        <taxon>Catenulisporales</taxon>
        <taxon>Catenulisporaceae</taxon>
        <taxon>Catenulispora</taxon>
    </lineage>
</organism>